<dbReference type="Gene3D" id="3.40.190.290">
    <property type="match status" value="1"/>
</dbReference>
<comment type="caution">
    <text evidence="6">The sequence shown here is derived from an EMBL/GenBank/DDBJ whole genome shotgun (WGS) entry which is preliminary data.</text>
</comment>
<comment type="similarity">
    <text evidence="1">Belongs to the LysR transcriptional regulatory family.</text>
</comment>
<dbReference type="Pfam" id="PF00126">
    <property type="entry name" value="HTH_1"/>
    <property type="match status" value="1"/>
</dbReference>
<dbReference type="PANTHER" id="PTHR30419">
    <property type="entry name" value="HTH-TYPE TRANSCRIPTIONAL REGULATOR YBHD"/>
    <property type="match status" value="1"/>
</dbReference>
<accession>A0ABR6VGP5</accession>
<dbReference type="InterPro" id="IPR036388">
    <property type="entry name" value="WH-like_DNA-bd_sf"/>
</dbReference>
<evidence type="ECO:0000313" key="6">
    <source>
        <dbReference type="EMBL" id="MBC3536405.1"/>
    </source>
</evidence>
<evidence type="ECO:0000256" key="3">
    <source>
        <dbReference type="ARBA" id="ARBA00023125"/>
    </source>
</evidence>
<dbReference type="SUPFAM" id="SSF46785">
    <property type="entry name" value="Winged helix' DNA-binding domain"/>
    <property type="match status" value="1"/>
</dbReference>
<dbReference type="Gene3D" id="1.10.10.10">
    <property type="entry name" value="Winged helix-like DNA-binding domain superfamily/Winged helix DNA-binding domain"/>
    <property type="match status" value="1"/>
</dbReference>
<dbReference type="Pfam" id="PF03466">
    <property type="entry name" value="LysR_substrate"/>
    <property type="match status" value="1"/>
</dbReference>
<dbReference type="InterPro" id="IPR000847">
    <property type="entry name" value="LysR_HTH_N"/>
</dbReference>
<dbReference type="InterPro" id="IPR050950">
    <property type="entry name" value="HTH-type_LysR_regulators"/>
</dbReference>
<evidence type="ECO:0000256" key="1">
    <source>
        <dbReference type="ARBA" id="ARBA00009437"/>
    </source>
</evidence>
<dbReference type="EMBL" id="JACOGK010000008">
    <property type="protein sequence ID" value="MBC3536405.1"/>
    <property type="molecule type" value="Genomic_DNA"/>
</dbReference>
<evidence type="ECO:0000313" key="7">
    <source>
        <dbReference type="Proteomes" id="UP000606870"/>
    </source>
</evidence>
<keyword evidence="4" id="KW-0804">Transcription</keyword>
<evidence type="ECO:0000259" key="5">
    <source>
        <dbReference type="PROSITE" id="PS50931"/>
    </source>
</evidence>
<organism evidence="6 7">
    <name type="scientific">Megasphaera hominis</name>
    <dbReference type="NCBI Taxonomy" id="159836"/>
    <lineage>
        <taxon>Bacteria</taxon>
        <taxon>Bacillati</taxon>
        <taxon>Bacillota</taxon>
        <taxon>Negativicutes</taxon>
        <taxon>Veillonellales</taxon>
        <taxon>Veillonellaceae</taxon>
        <taxon>Megasphaera</taxon>
    </lineage>
</organism>
<dbReference type="InterPro" id="IPR036390">
    <property type="entry name" value="WH_DNA-bd_sf"/>
</dbReference>
<dbReference type="Proteomes" id="UP000606870">
    <property type="component" value="Unassembled WGS sequence"/>
</dbReference>
<feature type="domain" description="HTH lysR-type" evidence="5">
    <location>
        <begin position="1"/>
        <end position="57"/>
    </location>
</feature>
<dbReference type="InterPro" id="IPR005119">
    <property type="entry name" value="LysR_subst-bd"/>
</dbReference>
<evidence type="ECO:0000256" key="4">
    <source>
        <dbReference type="ARBA" id="ARBA00023163"/>
    </source>
</evidence>
<evidence type="ECO:0000256" key="2">
    <source>
        <dbReference type="ARBA" id="ARBA00023015"/>
    </source>
</evidence>
<proteinExistence type="inferred from homology"/>
<keyword evidence="2" id="KW-0805">Transcription regulation</keyword>
<name>A0ABR6VGP5_9FIRM</name>
<dbReference type="CDD" id="cd05466">
    <property type="entry name" value="PBP2_LTTR_substrate"/>
    <property type="match status" value="1"/>
</dbReference>
<dbReference type="PROSITE" id="PS50931">
    <property type="entry name" value="HTH_LYSR"/>
    <property type="match status" value="1"/>
</dbReference>
<reference evidence="6 7" key="1">
    <citation type="submission" date="2020-08" db="EMBL/GenBank/DDBJ databases">
        <authorList>
            <person name="Liu C."/>
            <person name="Sun Q."/>
        </authorList>
    </citation>
    <scope>NUCLEOTIDE SEQUENCE [LARGE SCALE GENOMIC DNA]</scope>
    <source>
        <strain evidence="6 7">NSJ-59</strain>
    </source>
</reference>
<dbReference type="RefSeq" id="WP_186502565.1">
    <property type="nucleotide sequence ID" value="NZ_JACOGK010000008.1"/>
</dbReference>
<keyword evidence="7" id="KW-1185">Reference proteome</keyword>
<gene>
    <name evidence="6" type="ORF">H8J70_03960</name>
</gene>
<protein>
    <submittedName>
        <fullName evidence="6">LysR family transcriptional regulator</fullName>
    </submittedName>
</protein>
<dbReference type="PANTHER" id="PTHR30419:SF8">
    <property type="entry name" value="NITROGEN ASSIMILATION TRANSCRIPTIONAL ACTIVATOR-RELATED"/>
    <property type="match status" value="1"/>
</dbReference>
<sequence>MELRVLHYFLAVVREENISKAAELLHVTQPTLSRQIAQLEEELGAMLFVRGRHLQLTDAGLMLKRRAEEVEVLIQKIDEEFAQKNELSGVISIGSGGLYSTRIFPEILAGFRQLHPKVRFQLYTNSAEYVTEQLEHGLLDFGMLLEPMDVTKFDYIRMRDAERWGLLLRKSHPLAAKPYITRDDLLGEPIITSNRPAVQRRLQAWLGDTVTHLDIFATYNIITHVVGLVDSGVASALTIEGAVHLFASDRLVFRPLYPELSMSSVFVWKRFQRNASAASAFLDYFKECLNRIEKN</sequence>
<dbReference type="SUPFAM" id="SSF53850">
    <property type="entry name" value="Periplasmic binding protein-like II"/>
    <property type="match status" value="1"/>
</dbReference>
<dbReference type="PRINTS" id="PR00039">
    <property type="entry name" value="HTHLYSR"/>
</dbReference>
<keyword evidence="3" id="KW-0238">DNA-binding</keyword>